<dbReference type="CDD" id="cd13137">
    <property type="entry name" value="MATE_NorM_like"/>
    <property type="match status" value="1"/>
</dbReference>
<keyword evidence="3" id="KW-0050">Antiport</keyword>
<dbReference type="InterPro" id="IPR048279">
    <property type="entry name" value="MdtK-like"/>
</dbReference>
<feature type="transmembrane region" description="Helical" evidence="10">
    <location>
        <begin position="98"/>
        <end position="118"/>
    </location>
</feature>
<dbReference type="InterPro" id="IPR002528">
    <property type="entry name" value="MATE_fam"/>
</dbReference>
<keyword evidence="4" id="KW-1003">Cell membrane</keyword>
<dbReference type="PANTHER" id="PTHR43298">
    <property type="entry name" value="MULTIDRUG RESISTANCE PROTEIN NORM-RELATED"/>
    <property type="match status" value="1"/>
</dbReference>
<keyword evidence="12" id="KW-1185">Reference proteome</keyword>
<organism evidence="11 12">
    <name type="scientific">Treponema brennaborense (strain DSM 12168 / CIP 105900 / DD5/3)</name>
    <dbReference type="NCBI Taxonomy" id="906968"/>
    <lineage>
        <taxon>Bacteria</taxon>
        <taxon>Pseudomonadati</taxon>
        <taxon>Spirochaetota</taxon>
        <taxon>Spirochaetia</taxon>
        <taxon>Spirochaetales</taxon>
        <taxon>Treponemataceae</taxon>
        <taxon>Treponema</taxon>
    </lineage>
</organism>
<dbReference type="KEGG" id="tbe:Trebr_2161"/>
<dbReference type="InterPro" id="IPR050222">
    <property type="entry name" value="MATE_MdtK"/>
</dbReference>
<name>F4LKL9_TREBD</name>
<keyword evidence="5 10" id="KW-0812">Transmembrane</keyword>
<dbReference type="OrthoDB" id="62420at2"/>
<dbReference type="Pfam" id="PF01554">
    <property type="entry name" value="MatE"/>
    <property type="match status" value="2"/>
</dbReference>
<dbReference type="EMBL" id="CP002696">
    <property type="protein sequence ID" value="AEE17575.1"/>
    <property type="molecule type" value="Genomic_DNA"/>
</dbReference>
<dbReference type="AlphaFoldDB" id="F4LKL9"/>
<dbReference type="Proteomes" id="UP000006546">
    <property type="component" value="Chromosome"/>
</dbReference>
<keyword evidence="2" id="KW-0813">Transport</keyword>
<reference evidence="12" key="1">
    <citation type="submission" date="2011-04" db="EMBL/GenBank/DDBJ databases">
        <title>The complete genome of Treponema brennaborense DSM 12168.</title>
        <authorList>
            <person name="Lucas S."/>
            <person name="Han J."/>
            <person name="Lapidus A."/>
            <person name="Bruce D."/>
            <person name="Goodwin L."/>
            <person name="Pitluck S."/>
            <person name="Peters L."/>
            <person name="Kyrpides N."/>
            <person name="Mavromatis K."/>
            <person name="Ivanova N."/>
            <person name="Mikhailova N."/>
            <person name="Pagani I."/>
            <person name="Teshima H."/>
            <person name="Detter J.C."/>
            <person name="Tapia R."/>
            <person name="Han C."/>
            <person name="Land M."/>
            <person name="Hauser L."/>
            <person name="Markowitz V."/>
            <person name="Cheng J.-F."/>
            <person name="Hugenholtz P."/>
            <person name="Woyke T."/>
            <person name="Wu D."/>
            <person name="Gronow S."/>
            <person name="Wellnitz S."/>
            <person name="Brambilla E."/>
            <person name="Klenk H.-P."/>
            <person name="Eisen J.A."/>
        </authorList>
    </citation>
    <scope>NUCLEOTIDE SEQUENCE [LARGE SCALE GENOMIC DNA]</scope>
    <source>
        <strain evidence="12">DSM 12168 / CIP 105900 / DD5/3</strain>
    </source>
</reference>
<feature type="transmembrane region" description="Helical" evidence="10">
    <location>
        <begin position="22"/>
        <end position="43"/>
    </location>
</feature>
<keyword evidence="8 10" id="KW-0472">Membrane</keyword>
<dbReference type="GO" id="GO:0005886">
    <property type="term" value="C:plasma membrane"/>
    <property type="evidence" value="ECO:0007669"/>
    <property type="project" value="UniProtKB-SubCell"/>
</dbReference>
<feature type="transmembrane region" description="Helical" evidence="10">
    <location>
        <begin position="423"/>
        <end position="445"/>
    </location>
</feature>
<comment type="subcellular location">
    <subcellularLocation>
        <location evidence="1">Cell membrane</location>
        <topology evidence="1">Multi-pass membrane protein</topology>
    </subcellularLocation>
</comment>
<sequence length="458" mass="49597">MDSPVSVLGQKRLFSNRDLWRLIWPLMIEQFLAITLGMADIIMVGSLGEAAVSGVSLVDNIQILIVNIFAALATGGAVVCAQYIGSRQDEMVSKTAKQLIYAVVLVAVVTMTVCLLTRRPLLSLIFGRIDADVMDNAQTYFMLMMFGLPSIALYNGCAALFRAQGNSRISMYIAALVNVINIGGNAFFIYGLHWGVAGVAVPTLAARTVAAGVLLFLLYRNKPYKGAPAINIKGILAVKPDFRIIKHILAIGIPNGLENSMFQVGKILVITLIATFGTGAIAANAAANTIASFEVLPAAAIGLAMLTVVGQCIGAGRLEEAKYFTRKLTGMGYAGMLILNVPLLFFARRIISVYGLSADTTDLAWKMLMCHGICGMLVWPLSFTLPNALRASNDAKFTMVVSLLSMWFIRVGLSYVFAWYTGLGALCSWVAMVIDWVARSGAFVVRFRRGKWQHKTLI</sequence>
<feature type="transmembrane region" description="Helical" evidence="10">
    <location>
        <begin position="138"/>
        <end position="161"/>
    </location>
</feature>
<evidence type="ECO:0000256" key="9">
    <source>
        <dbReference type="ARBA" id="ARBA00031636"/>
    </source>
</evidence>
<proteinExistence type="predicted"/>
<evidence type="ECO:0000256" key="4">
    <source>
        <dbReference type="ARBA" id="ARBA00022475"/>
    </source>
</evidence>
<evidence type="ECO:0000256" key="6">
    <source>
        <dbReference type="ARBA" id="ARBA00022989"/>
    </source>
</evidence>
<feature type="transmembrane region" description="Helical" evidence="10">
    <location>
        <begin position="173"/>
        <end position="193"/>
    </location>
</feature>
<evidence type="ECO:0000256" key="3">
    <source>
        <dbReference type="ARBA" id="ARBA00022449"/>
    </source>
</evidence>
<accession>F4LKL9</accession>
<feature type="transmembrane region" description="Helical" evidence="10">
    <location>
        <begin position="63"/>
        <end position="86"/>
    </location>
</feature>
<feature type="transmembrane region" description="Helical" evidence="10">
    <location>
        <begin position="299"/>
        <end position="318"/>
    </location>
</feature>
<evidence type="ECO:0000256" key="7">
    <source>
        <dbReference type="ARBA" id="ARBA00023065"/>
    </source>
</evidence>
<evidence type="ECO:0000313" key="12">
    <source>
        <dbReference type="Proteomes" id="UP000006546"/>
    </source>
</evidence>
<dbReference type="HOGENOM" id="CLU_012893_5_3_12"/>
<keyword evidence="7" id="KW-0406">Ion transport</keyword>
<dbReference type="PANTHER" id="PTHR43298:SF2">
    <property type="entry name" value="FMN_FAD EXPORTER YEEO-RELATED"/>
    <property type="match status" value="1"/>
</dbReference>
<feature type="transmembrane region" description="Helical" evidence="10">
    <location>
        <begin position="363"/>
        <end position="385"/>
    </location>
</feature>
<dbReference type="GO" id="GO:0042910">
    <property type="term" value="F:xenobiotic transmembrane transporter activity"/>
    <property type="evidence" value="ECO:0007669"/>
    <property type="project" value="InterPro"/>
</dbReference>
<keyword evidence="6 10" id="KW-1133">Transmembrane helix</keyword>
<gene>
    <name evidence="11" type="ordered locus">Trebr_2161</name>
</gene>
<dbReference type="RefSeq" id="WP_013759277.1">
    <property type="nucleotide sequence ID" value="NC_015500.1"/>
</dbReference>
<dbReference type="NCBIfam" id="TIGR00797">
    <property type="entry name" value="matE"/>
    <property type="match status" value="1"/>
</dbReference>
<evidence type="ECO:0000313" key="11">
    <source>
        <dbReference type="EMBL" id="AEE17575.1"/>
    </source>
</evidence>
<feature type="transmembrane region" description="Helical" evidence="10">
    <location>
        <begin position="199"/>
        <end position="219"/>
    </location>
</feature>
<dbReference type="PIRSF" id="PIRSF006603">
    <property type="entry name" value="DinF"/>
    <property type="match status" value="1"/>
</dbReference>
<protein>
    <recommendedName>
        <fullName evidence="9">Multidrug-efflux transporter</fullName>
    </recommendedName>
</protein>
<evidence type="ECO:0000256" key="5">
    <source>
        <dbReference type="ARBA" id="ARBA00022692"/>
    </source>
</evidence>
<dbReference type="eggNOG" id="COG0534">
    <property type="taxonomic scope" value="Bacteria"/>
</dbReference>
<feature type="transmembrane region" description="Helical" evidence="10">
    <location>
        <begin position="330"/>
        <end position="351"/>
    </location>
</feature>
<evidence type="ECO:0000256" key="2">
    <source>
        <dbReference type="ARBA" id="ARBA00022448"/>
    </source>
</evidence>
<evidence type="ECO:0000256" key="8">
    <source>
        <dbReference type="ARBA" id="ARBA00023136"/>
    </source>
</evidence>
<dbReference type="GO" id="GO:0015297">
    <property type="term" value="F:antiporter activity"/>
    <property type="evidence" value="ECO:0007669"/>
    <property type="project" value="UniProtKB-KW"/>
</dbReference>
<feature type="transmembrane region" description="Helical" evidence="10">
    <location>
        <begin position="267"/>
        <end position="287"/>
    </location>
</feature>
<dbReference type="STRING" id="906968.Trebr_2161"/>
<dbReference type="GO" id="GO:0006811">
    <property type="term" value="P:monoatomic ion transport"/>
    <property type="evidence" value="ECO:0007669"/>
    <property type="project" value="UniProtKB-KW"/>
</dbReference>
<evidence type="ECO:0000256" key="1">
    <source>
        <dbReference type="ARBA" id="ARBA00004651"/>
    </source>
</evidence>
<evidence type="ECO:0000256" key="10">
    <source>
        <dbReference type="SAM" id="Phobius"/>
    </source>
</evidence>